<name>A0ACC3T4R9_LIPKO</name>
<accession>A0ACC3T4R9</accession>
<reference evidence="2" key="1">
    <citation type="journal article" date="2024" name="Front. Bioeng. Biotechnol.">
        <title>Genome-scale model development and genomic sequencing of the oleaginous clade Lipomyces.</title>
        <authorList>
            <person name="Czajka J.J."/>
            <person name="Han Y."/>
            <person name="Kim J."/>
            <person name="Mondo S.J."/>
            <person name="Hofstad B.A."/>
            <person name="Robles A."/>
            <person name="Haridas S."/>
            <person name="Riley R."/>
            <person name="LaButti K."/>
            <person name="Pangilinan J."/>
            <person name="Andreopoulos W."/>
            <person name="Lipzen A."/>
            <person name="Yan J."/>
            <person name="Wang M."/>
            <person name="Ng V."/>
            <person name="Grigoriev I.V."/>
            <person name="Spatafora J.W."/>
            <person name="Magnuson J.K."/>
            <person name="Baker S.E."/>
            <person name="Pomraning K.R."/>
        </authorList>
    </citation>
    <scope>NUCLEOTIDE SEQUENCE [LARGE SCALE GENOMIC DNA]</scope>
    <source>
        <strain evidence="2">CBS 7786</strain>
    </source>
</reference>
<dbReference type="Proteomes" id="UP001433508">
    <property type="component" value="Unassembled WGS sequence"/>
</dbReference>
<protein>
    <submittedName>
        <fullName evidence="1">Uncharacterized protein</fullName>
    </submittedName>
</protein>
<keyword evidence="2" id="KW-1185">Reference proteome</keyword>
<evidence type="ECO:0000313" key="1">
    <source>
        <dbReference type="EMBL" id="KAK9238936.1"/>
    </source>
</evidence>
<proteinExistence type="predicted"/>
<sequence length="301" mass="33525">MPSSPEWASLSARHKSPSSPLEYAGLNLHPEEKESGSTVLLSPSPIDDTAFLLPDPIPDRTSGSTDKSANKDDKREVDENDGSGVERVPLWRLYLFRIQKYSSYSFATFLSMHLATVNAMPALLGIDAADNGIVLARVLYQLPLVEGLVVGSLAAHLISGVVLRIHKIRRDKSWYARRLKMSRVSFTGYLLAPLVAAHVFVARVLPLITEGDSSIISLRYISRGFARSPLTSWSIYVAMLGLSIYHVGYGFSRWLRIRKHSVQIAGVIYFALGIWGLRVVSQGNNMPEWLARKYDIIYGMF</sequence>
<dbReference type="EMBL" id="MU971351">
    <property type="protein sequence ID" value="KAK9238936.1"/>
    <property type="molecule type" value="Genomic_DNA"/>
</dbReference>
<comment type="caution">
    <text evidence="1">The sequence shown here is derived from an EMBL/GenBank/DDBJ whole genome shotgun (WGS) entry which is preliminary data.</text>
</comment>
<gene>
    <name evidence="1" type="ORF">V1525DRAFT_399909</name>
</gene>
<evidence type="ECO:0000313" key="2">
    <source>
        <dbReference type="Proteomes" id="UP001433508"/>
    </source>
</evidence>
<organism evidence="1 2">
    <name type="scientific">Lipomyces kononenkoae</name>
    <name type="common">Yeast</name>
    <dbReference type="NCBI Taxonomy" id="34357"/>
    <lineage>
        <taxon>Eukaryota</taxon>
        <taxon>Fungi</taxon>
        <taxon>Dikarya</taxon>
        <taxon>Ascomycota</taxon>
        <taxon>Saccharomycotina</taxon>
        <taxon>Lipomycetes</taxon>
        <taxon>Lipomycetales</taxon>
        <taxon>Lipomycetaceae</taxon>
        <taxon>Lipomyces</taxon>
    </lineage>
</organism>